<evidence type="ECO:0000256" key="5">
    <source>
        <dbReference type="ARBA" id="ARBA00023002"/>
    </source>
</evidence>
<keyword evidence="4 7" id="KW-0274">FAD</keyword>
<protein>
    <recommendedName>
        <fullName evidence="7">Sulfhydryl oxidase</fullName>
        <ecNumber evidence="7">1.8.3.2</ecNumber>
    </recommendedName>
</protein>
<dbReference type="Pfam" id="PF12172">
    <property type="entry name" value="zf-ChsH2"/>
    <property type="match status" value="1"/>
</dbReference>
<evidence type="ECO:0000256" key="1">
    <source>
        <dbReference type="ARBA" id="ARBA00001974"/>
    </source>
</evidence>
<dbReference type="GO" id="GO:0006457">
    <property type="term" value="P:protein folding"/>
    <property type="evidence" value="ECO:0007669"/>
    <property type="project" value="TreeGrafter"/>
</dbReference>
<evidence type="ECO:0000259" key="8">
    <source>
        <dbReference type="PROSITE" id="PS51324"/>
    </source>
</evidence>
<reference evidence="9 10" key="1">
    <citation type="submission" date="2013-11" db="EMBL/GenBank/DDBJ databases">
        <title>Opisthorchis viverrini - life in the bile duct.</title>
        <authorList>
            <person name="Young N.D."/>
            <person name="Nagarajan N."/>
            <person name="Lin S.J."/>
            <person name="Korhonen P.K."/>
            <person name="Jex A.R."/>
            <person name="Hall R.S."/>
            <person name="Safavi-Hemami H."/>
            <person name="Kaewkong W."/>
            <person name="Bertrand D."/>
            <person name="Gao S."/>
            <person name="Seet Q."/>
            <person name="Wongkham S."/>
            <person name="Teh B.T."/>
            <person name="Wongkham C."/>
            <person name="Intapan P.M."/>
            <person name="Maleewong W."/>
            <person name="Yang X."/>
            <person name="Hu M."/>
            <person name="Wang Z."/>
            <person name="Hofmann A."/>
            <person name="Sternberg P.W."/>
            <person name="Tan P."/>
            <person name="Wang J."/>
            <person name="Gasser R.B."/>
        </authorList>
    </citation>
    <scope>NUCLEOTIDE SEQUENCE [LARGE SCALE GENOMIC DNA]</scope>
</reference>
<accession>A0A074Z984</accession>
<sequence>DDSFRSLTILFFNDISLIGFIHRDELAGLREFLFILSKLLPASEDYIAKLFEMYQWVDSIYDHPQGAKQLTGRLWLDKLKEIQFPEFRGEFVACKGSQPGYRGYPCGLWILFHVLTVEHYNNGDRYPDLAGDAVAHAMNRFIPRFFSCTICAFHFAANSANIARPDEPRFPEHRLKPSEFNWDESILSQLPAAPTTAFEEVLWLNAVHNRVNKRLSGDITEDPMAKKVQYPPRDVCPACWSRDPENDEKYILGKTEKTKTVLFAFLVDHYKPTSWVTAALPLSFLKLRGSVEWEDSTSRDLTTVVAVSVVITVIAVVAILLLSRFIWRFRTRKCGVSGYTHPVSTGLLA</sequence>
<dbReference type="Gene3D" id="1.20.120.310">
    <property type="entry name" value="ERV/ALR sulfhydryl oxidase domain"/>
    <property type="match status" value="1"/>
</dbReference>
<keyword evidence="7" id="KW-0812">Transmembrane</keyword>
<dbReference type="InterPro" id="IPR022002">
    <property type="entry name" value="ChsH2_Znr"/>
</dbReference>
<keyword evidence="3" id="KW-0732">Signal</keyword>
<evidence type="ECO:0000256" key="6">
    <source>
        <dbReference type="ARBA" id="ARBA00023157"/>
    </source>
</evidence>
<keyword evidence="6" id="KW-1015">Disulfide bond</keyword>
<comment type="catalytic activity">
    <reaction evidence="7">
        <text>2 R'C(R)SH + O2 = R'C(R)S-S(R)CR' + H2O2</text>
        <dbReference type="Rhea" id="RHEA:17357"/>
        <dbReference type="ChEBI" id="CHEBI:15379"/>
        <dbReference type="ChEBI" id="CHEBI:16240"/>
        <dbReference type="ChEBI" id="CHEBI:16520"/>
        <dbReference type="ChEBI" id="CHEBI:17412"/>
        <dbReference type="EC" id="1.8.3.2"/>
    </reaction>
</comment>
<name>A0A074Z984_OPIVI</name>
<dbReference type="GeneID" id="20328732"/>
<dbReference type="GO" id="GO:0005615">
    <property type="term" value="C:extracellular space"/>
    <property type="evidence" value="ECO:0007669"/>
    <property type="project" value="TreeGrafter"/>
</dbReference>
<dbReference type="GO" id="GO:0000139">
    <property type="term" value="C:Golgi membrane"/>
    <property type="evidence" value="ECO:0007669"/>
    <property type="project" value="TreeGrafter"/>
</dbReference>
<feature type="domain" description="ERV/ALR sulfhydryl oxidase" evidence="8">
    <location>
        <begin position="97"/>
        <end position="230"/>
    </location>
</feature>
<dbReference type="PROSITE" id="PS51324">
    <property type="entry name" value="ERV_ALR"/>
    <property type="match status" value="1"/>
</dbReference>
<keyword evidence="10" id="KW-1185">Reference proteome</keyword>
<dbReference type="RefSeq" id="XP_009172476.1">
    <property type="nucleotide sequence ID" value="XM_009174212.1"/>
</dbReference>
<dbReference type="Proteomes" id="UP000054324">
    <property type="component" value="Unassembled WGS sequence"/>
</dbReference>
<dbReference type="KEGG" id="ovi:T265_14566"/>
<dbReference type="InterPro" id="IPR036774">
    <property type="entry name" value="ERV/ALR_sulphydryl_oxid_sf"/>
</dbReference>
<dbReference type="STRING" id="6198.A0A074Z984"/>
<evidence type="ECO:0000256" key="2">
    <source>
        <dbReference type="ARBA" id="ARBA00022630"/>
    </source>
</evidence>
<keyword evidence="5 7" id="KW-0560">Oxidoreductase</keyword>
<dbReference type="EC" id="1.8.3.2" evidence="7"/>
<keyword evidence="7" id="KW-0472">Membrane</keyword>
<dbReference type="PANTHER" id="PTHR22897">
    <property type="entry name" value="QUIESCIN Q6-RELATED SULFHYDRYL OXIDASE"/>
    <property type="match status" value="1"/>
</dbReference>
<feature type="transmembrane region" description="Helical" evidence="7">
    <location>
        <begin position="304"/>
        <end position="323"/>
    </location>
</feature>
<dbReference type="InterPro" id="IPR039798">
    <property type="entry name" value="Sulfhydryl_oxidase"/>
</dbReference>
<dbReference type="CTD" id="20328732"/>
<dbReference type="OrthoDB" id="59470at2759"/>
<evidence type="ECO:0000313" key="10">
    <source>
        <dbReference type="Proteomes" id="UP000054324"/>
    </source>
</evidence>
<proteinExistence type="predicted"/>
<dbReference type="AlphaFoldDB" id="A0A074Z984"/>
<dbReference type="Pfam" id="PF04777">
    <property type="entry name" value="Evr1_Alr"/>
    <property type="match status" value="1"/>
</dbReference>
<gene>
    <name evidence="9" type="ORF">T265_14566</name>
</gene>
<evidence type="ECO:0000256" key="3">
    <source>
        <dbReference type="ARBA" id="ARBA00022729"/>
    </source>
</evidence>
<evidence type="ECO:0000313" key="9">
    <source>
        <dbReference type="EMBL" id="KER23786.1"/>
    </source>
</evidence>
<feature type="non-terminal residue" evidence="9">
    <location>
        <position position="1"/>
    </location>
</feature>
<comment type="cofactor">
    <cofactor evidence="1 7">
        <name>FAD</name>
        <dbReference type="ChEBI" id="CHEBI:57692"/>
    </cofactor>
</comment>
<dbReference type="GO" id="GO:0016971">
    <property type="term" value="F:flavin-dependent sulfhydryl oxidase activity"/>
    <property type="evidence" value="ECO:0007669"/>
    <property type="project" value="InterPro"/>
</dbReference>
<dbReference type="GO" id="GO:0003756">
    <property type="term" value="F:protein disulfide isomerase activity"/>
    <property type="evidence" value="ECO:0007669"/>
    <property type="project" value="TreeGrafter"/>
</dbReference>
<dbReference type="SUPFAM" id="SSF69000">
    <property type="entry name" value="FAD-dependent thiol oxidase"/>
    <property type="match status" value="1"/>
</dbReference>
<organism evidence="9 10">
    <name type="scientific">Opisthorchis viverrini</name>
    <name type="common">Southeast Asian liver fluke</name>
    <dbReference type="NCBI Taxonomy" id="6198"/>
    <lineage>
        <taxon>Eukaryota</taxon>
        <taxon>Metazoa</taxon>
        <taxon>Spiralia</taxon>
        <taxon>Lophotrochozoa</taxon>
        <taxon>Platyhelminthes</taxon>
        <taxon>Trematoda</taxon>
        <taxon>Digenea</taxon>
        <taxon>Opisthorchiida</taxon>
        <taxon>Opisthorchiata</taxon>
        <taxon>Opisthorchiidae</taxon>
        <taxon>Opisthorchis</taxon>
    </lineage>
</organism>
<dbReference type="InterPro" id="IPR017905">
    <property type="entry name" value="ERV/ALR_sulphydryl_oxidase"/>
</dbReference>
<keyword evidence="7" id="KW-1133">Transmembrane helix</keyword>
<dbReference type="PANTHER" id="PTHR22897:SF8">
    <property type="entry name" value="SULFHYDRYL OXIDASE"/>
    <property type="match status" value="1"/>
</dbReference>
<evidence type="ECO:0000256" key="7">
    <source>
        <dbReference type="RuleBase" id="RU371123"/>
    </source>
</evidence>
<dbReference type="EMBL" id="KL596835">
    <property type="protein sequence ID" value="KER23786.1"/>
    <property type="molecule type" value="Genomic_DNA"/>
</dbReference>
<evidence type="ECO:0000256" key="4">
    <source>
        <dbReference type="ARBA" id="ARBA00022827"/>
    </source>
</evidence>
<keyword evidence="2 7" id="KW-0285">Flavoprotein</keyword>